<evidence type="ECO:0000256" key="5">
    <source>
        <dbReference type="ARBA" id="ARBA00022691"/>
    </source>
</evidence>
<accession>A0A6A6VN54</accession>
<dbReference type="OrthoDB" id="5585464at2759"/>
<dbReference type="Gene3D" id="3.40.50.150">
    <property type="entry name" value="Vaccinia Virus protein VP39"/>
    <property type="match status" value="1"/>
</dbReference>
<dbReference type="GO" id="GO:0160107">
    <property type="term" value="F:tRNA (adenine(58)-N1)-methyltransferase activity"/>
    <property type="evidence" value="ECO:0007669"/>
    <property type="project" value="UniProtKB-EC"/>
</dbReference>
<feature type="domain" description="tRNA (adenine(58)-N(1))-methyltransferase catalytic subunit TRM61 C-terminal" evidence="8">
    <location>
        <begin position="209"/>
        <end position="337"/>
    </location>
</feature>
<evidence type="ECO:0000313" key="9">
    <source>
        <dbReference type="EMBL" id="KAF2751975.1"/>
    </source>
</evidence>
<evidence type="ECO:0000256" key="7">
    <source>
        <dbReference type="ARBA" id="ARBA00033309"/>
    </source>
</evidence>
<dbReference type="PANTHER" id="PTHR12133">
    <property type="entry name" value="TRNA (ADENINE(58)-N(1))-METHYLTRANSFERASE"/>
    <property type="match status" value="1"/>
</dbReference>
<keyword evidence="5" id="KW-0949">S-adenosyl-L-methionine</keyword>
<protein>
    <recommendedName>
        <fullName evidence="2">tRNA (adenine(58)-N(1))-methyltransferase catalytic subunit TRM61</fullName>
        <ecNumber evidence="1">2.1.1.220</ecNumber>
    </recommendedName>
    <alternativeName>
        <fullName evidence="7">tRNA(m1A58)-methyltransferase subunit TRM61</fullName>
    </alternativeName>
</protein>
<dbReference type="PROSITE" id="PS51620">
    <property type="entry name" value="SAM_TRM61"/>
    <property type="match status" value="1"/>
</dbReference>
<dbReference type="Pfam" id="PF08704">
    <property type="entry name" value="GCD14"/>
    <property type="match status" value="1"/>
</dbReference>
<proteinExistence type="predicted"/>
<evidence type="ECO:0000256" key="6">
    <source>
        <dbReference type="ARBA" id="ARBA00022694"/>
    </source>
</evidence>
<evidence type="ECO:0000256" key="1">
    <source>
        <dbReference type="ARBA" id="ARBA00012796"/>
    </source>
</evidence>
<gene>
    <name evidence="9" type="ORF">M011DRAFT_463464</name>
</gene>
<keyword evidence="4" id="KW-0808">Transferase</keyword>
<dbReference type="EC" id="2.1.1.220" evidence="1"/>
<evidence type="ECO:0000256" key="2">
    <source>
        <dbReference type="ARBA" id="ARBA00015963"/>
    </source>
</evidence>
<dbReference type="GO" id="GO:0005739">
    <property type="term" value="C:mitochondrion"/>
    <property type="evidence" value="ECO:0007669"/>
    <property type="project" value="TreeGrafter"/>
</dbReference>
<dbReference type="GO" id="GO:0031515">
    <property type="term" value="C:tRNA (m1A) methyltransferase complex"/>
    <property type="evidence" value="ECO:0007669"/>
    <property type="project" value="InterPro"/>
</dbReference>
<dbReference type="SUPFAM" id="SSF53335">
    <property type="entry name" value="S-adenosyl-L-methionine-dependent methyltransferases"/>
    <property type="match status" value="1"/>
</dbReference>
<evidence type="ECO:0000256" key="3">
    <source>
        <dbReference type="ARBA" id="ARBA00022603"/>
    </source>
</evidence>
<dbReference type="Gene3D" id="3.10.330.20">
    <property type="match status" value="1"/>
</dbReference>
<dbReference type="EMBL" id="MU006561">
    <property type="protein sequence ID" value="KAF2751975.1"/>
    <property type="molecule type" value="Genomic_DNA"/>
</dbReference>
<dbReference type="InterPro" id="IPR014816">
    <property type="entry name" value="tRNA_MeTrfase_Gcd14"/>
</dbReference>
<evidence type="ECO:0000259" key="8">
    <source>
        <dbReference type="Pfam" id="PF08704"/>
    </source>
</evidence>
<evidence type="ECO:0000313" key="10">
    <source>
        <dbReference type="Proteomes" id="UP000799440"/>
    </source>
</evidence>
<name>A0A6A6VN54_9PLEO</name>
<dbReference type="Proteomes" id="UP000799440">
    <property type="component" value="Unassembled WGS sequence"/>
</dbReference>
<dbReference type="InterPro" id="IPR049470">
    <property type="entry name" value="TRM61_C"/>
</dbReference>
<evidence type="ECO:0000256" key="4">
    <source>
        <dbReference type="ARBA" id="ARBA00022679"/>
    </source>
</evidence>
<reference evidence="9" key="1">
    <citation type="journal article" date="2020" name="Stud. Mycol.">
        <title>101 Dothideomycetes genomes: a test case for predicting lifestyles and emergence of pathogens.</title>
        <authorList>
            <person name="Haridas S."/>
            <person name="Albert R."/>
            <person name="Binder M."/>
            <person name="Bloem J."/>
            <person name="Labutti K."/>
            <person name="Salamov A."/>
            <person name="Andreopoulos B."/>
            <person name="Baker S."/>
            <person name="Barry K."/>
            <person name="Bills G."/>
            <person name="Bluhm B."/>
            <person name="Cannon C."/>
            <person name="Castanera R."/>
            <person name="Culley D."/>
            <person name="Daum C."/>
            <person name="Ezra D."/>
            <person name="Gonzalez J."/>
            <person name="Henrissat B."/>
            <person name="Kuo A."/>
            <person name="Liang C."/>
            <person name="Lipzen A."/>
            <person name="Lutzoni F."/>
            <person name="Magnuson J."/>
            <person name="Mondo S."/>
            <person name="Nolan M."/>
            <person name="Ohm R."/>
            <person name="Pangilinan J."/>
            <person name="Park H.-J."/>
            <person name="Ramirez L."/>
            <person name="Alfaro M."/>
            <person name="Sun H."/>
            <person name="Tritt A."/>
            <person name="Yoshinaga Y."/>
            <person name="Zwiers L.-H."/>
            <person name="Turgeon B."/>
            <person name="Goodwin S."/>
            <person name="Spatafora J."/>
            <person name="Crous P."/>
            <person name="Grigoriev I."/>
        </authorList>
    </citation>
    <scope>NUCLEOTIDE SEQUENCE</scope>
    <source>
        <strain evidence="9">CBS 119925</strain>
    </source>
</reference>
<dbReference type="GO" id="GO:0030488">
    <property type="term" value="P:tRNA methylation"/>
    <property type="evidence" value="ECO:0007669"/>
    <property type="project" value="InterPro"/>
</dbReference>
<dbReference type="InterPro" id="IPR029063">
    <property type="entry name" value="SAM-dependent_MTases_sf"/>
</dbReference>
<keyword evidence="10" id="KW-1185">Reference proteome</keyword>
<dbReference type="AlphaFoldDB" id="A0A6A6VN54"/>
<organism evidence="9 10">
    <name type="scientific">Sporormia fimetaria CBS 119925</name>
    <dbReference type="NCBI Taxonomy" id="1340428"/>
    <lineage>
        <taxon>Eukaryota</taxon>
        <taxon>Fungi</taxon>
        <taxon>Dikarya</taxon>
        <taxon>Ascomycota</taxon>
        <taxon>Pezizomycotina</taxon>
        <taxon>Dothideomycetes</taxon>
        <taxon>Pleosporomycetidae</taxon>
        <taxon>Pleosporales</taxon>
        <taxon>Sporormiaceae</taxon>
        <taxon>Sporormia</taxon>
    </lineage>
</organism>
<dbReference type="PANTHER" id="PTHR12133:SF1">
    <property type="entry name" value="TRNA (ADENINE(58)-N(1))-METHYLTRANSFERASE, MITOCHONDRIAL"/>
    <property type="match status" value="1"/>
</dbReference>
<keyword evidence="6" id="KW-0819">tRNA processing</keyword>
<keyword evidence="3 9" id="KW-0489">Methyltransferase</keyword>
<sequence>MRQALLLPQLQLQAYRQGALRQFTTCSARLRAFEAGDVVLLREKKSVQDGLLVKLDQSKEISNHRGKLSHSEIIGKSVRQIVQSSKGSEYRVLEPTLAEYVRLTPRLVTPIYPSDANLIVSLLDIHVDTFSSSHDHSPPLEILEAGTGHGALTLHLSRAIHAANPPLAHSPPSPNDEYGAEDAAYLGESVADLHETGMESWKANRRAVVHTVDISAKHSKHARKIVQGFRNGIYARNIEFHVGDVAAWIDSQKAERETEEPFLSHIFLDMPSADHYLEKVASVLRVNGMLAVFNPSITQIGDCVEKIREQRLPFLLDQVIELGAGNIRQWDVRAVKPRNPTPPPKKKAAAALEEDEPKVVPSTTIVGAAIDAQHGQEERDSDLAEDLAKKHEGYVMVCRPQTGVMVVGGGFLGIWRKMQPAQEPRV</sequence>